<evidence type="ECO:0000313" key="3">
    <source>
        <dbReference type="Proteomes" id="UP000198902"/>
    </source>
</evidence>
<dbReference type="Gene3D" id="3.40.720.10">
    <property type="entry name" value="Alkaline Phosphatase, subunit A"/>
    <property type="match status" value="1"/>
</dbReference>
<proteinExistence type="predicted"/>
<dbReference type="AlphaFoldDB" id="A0A0D6JLH0"/>
<evidence type="ECO:0000256" key="1">
    <source>
        <dbReference type="SAM" id="MobiDB-lite"/>
    </source>
</evidence>
<dbReference type="InterPro" id="IPR017850">
    <property type="entry name" value="Alkaline_phosphatase_core_sf"/>
</dbReference>
<keyword evidence="3" id="KW-1185">Reference proteome</keyword>
<reference evidence="3" key="1">
    <citation type="submission" date="2015-03" db="EMBL/GenBank/DDBJ databases">
        <authorList>
            <person name="Urmite Genomes"/>
        </authorList>
    </citation>
    <scope>NUCLEOTIDE SEQUENCE [LARGE SCALE GENOMIC DNA]</scope>
    <source>
        <strain evidence="3">Arc-Hr</strain>
    </source>
</reference>
<name>A0A0D6JLH0_9EURY</name>
<evidence type="ECO:0008006" key="4">
    <source>
        <dbReference type="Google" id="ProtNLM"/>
    </source>
</evidence>
<protein>
    <recommendedName>
        <fullName evidence="4">Sulfatase</fullName>
    </recommendedName>
</protein>
<organism evidence="2 3">
    <name type="scientific">Haloferax massiliensis</name>
    <dbReference type="NCBI Taxonomy" id="1476858"/>
    <lineage>
        <taxon>Archaea</taxon>
        <taxon>Methanobacteriati</taxon>
        <taxon>Methanobacteriota</taxon>
        <taxon>Stenosarchaea group</taxon>
        <taxon>Halobacteria</taxon>
        <taxon>Halobacteriales</taxon>
        <taxon>Haloferacaceae</taxon>
        <taxon>Haloferax</taxon>
    </lineage>
</organism>
<dbReference type="Proteomes" id="UP000198902">
    <property type="component" value="Unassembled WGS sequence"/>
</dbReference>
<accession>A0A0D6JLH0</accession>
<sequence>MSGMSKKIGIALANPELFARAINRLYHTKLRETEFNHRGLNFMDQDWDNLIILDGCRYDTFERESNLPGQLSEVESLGSMTVEFLHGNLADRSMLDTVYVTGNGQFYHNSGSLNTSFYDVENVWSEDEFWDEQNHTVLPESMVHCGLQASKQYPNKRLIIHFIQPHYPFIDSDIEIDDAFDPDTPGFWMRLMRGQIDVSEEEIREAYRSNLRIALPHVEKLLTQLSGKTVVTSDHGNMLDERSSPIPIREWGHPQGIYTEELTKVPWLEYQNGPRKDITTGSTKHSDDEVDNETVEEHLKQLGYLS</sequence>
<dbReference type="RefSeq" id="WP_209446876.1">
    <property type="nucleotide sequence ID" value="NZ_CABLRR010000001.1"/>
</dbReference>
<dbReference type="SUPFAM" id="SSF53649">
    <property type="entry name" value="Alkaline phosphatase-like"/>
    <property type="match status" value="1"/>
</dbReference>
<evidence type="ECO:0000313" key="2">
    <source>
        <dbReference type="EMBL" id="CQR48729.1"/>
    </source>
</evidence>
<feature type="region of interest" description="Disordered" evidence="1">
    <location>
        <begin position="273"/>
        <end position="294"/>
    </location>
</feature>
<gene>
    <name evidence="2" type="ORF">BN996_00176</name>
</gene>
<dbReference type="EMBL" id="CSTE01000001">
    <property type="protein sequence ID" value="CQR48729.1"/>
    <property type="molecule type" value="Genomic_DNA"/>
</dbReference>